<keyword evidence="1" id="KW-0812">Transmembrane</keyword>
<dbReference type="Proteomes" id="UP000255355">
    <property type="component" value="Unassembled WGS sequence"/>
</dbReference>
<dbReference type="InterPro" id="IPR028082">
    <property type="entry name" value="Peripla_BP_I"/>
</dbReference>
<comment type="caution">
    <text evidence="2">The sequence shown here is derived from an EMBL/GenBank/DDBJ whole genome shotgun (WGS) entry which is preliminary data.</text>
</comment>
<dbReference type="OrthoDB" id="3440574at2"/>
<name>A0A370HCV0_9NOCA</name>
<proteinExistence type="predicted"/>
<dbReference type="STRING" id="1210089.GCA_001613165_07698"/>
<organism evidence="2 3">
    <name type="scientific">Nocardia mexicana</name>
    <dbReference type="NCBI Taxonomy" id="279262"/>
    <lineage>
        <taxon>Bacteria</taxon>
        <taxon>Bacillati</taxon>
        <taxon>Actinomycetota</taxon>
        <taxon>Actinomycetes</taxon>
        <taxon>Mycobacteriales</taxon>
        <taxon>Nocardiaceae</taxon>
        <taxon>Nocardia</taxon>
    </lineage>
</organism>
<dbReference type="EMBL" id="QQAZ01000002">
    <property type="protein sequence ID" value="RDI54225.1"/>
    <property type="molecule type" value="Genomic_DNA"/>
</dbReference>
<dbReference type="InterPro" id="IPR051010">
    <property type="entry name" value="BCAA_transport"/>
</dbReference>
<keyword evidence="1" id="KW-0472">Membrane</keyword>
<dbReference type="PANTHER" id="PTHR30483:SF6">
    <property type="entry name" value="PERIPLASMIC BINDING PROTEIN OF ABC TRANSPORTER FOR NATURAL AMINO ACIDS"/>
    <property type="match status" value="1"/>
</dbReference>
<reference evidence="2 3" key="1">
    <citation type="submission" date="2018-07" db="EMBL/GenBank/DDBJ databases">
        <title>Genomic Encyclopedia of Type Strains, Phase IV (KMG-IV): sequencing the most valuable type-strain genomes for metagenomic binning, comparative biology and taxonomic classification.</title>
        <authorList>
            <person name="Goeker M."/>
        </authorList>
    </citation>
    <scope>NUCLEOTIDE SEQUENCE [LARGE SCALE GENOMIC DNA]</scope>
    <source>
        <strain evidence="2 3">DSM 44952</strain>
    </source>
</reference>
<keyword evidence="1" id="KW-1133">Transmembrane helix</keyword>
<dbReference type="Gene3D" id="3.40.50.2300">
    <property type="match status" value="2"/>
</dbReference>
<dbReference type="CDD" id="cd06268">
    <property type="entry name" value="PBP1_ABC_transporter_LIVBP-like"/>
    <property type="match status" value="1"/>
</dbReference>
<feature type="transmembrane region" description="Helical" evidence="1">
    <location>
        <begin position="30"/>
        <end position="50"/>
    </location>
</feature>
<keyword evidence="3" id="KW-1185">Reference proteome</keyword>
<accession>A0A370HCV0</accession>
<protein>
    <submittedName>
        <fullName evidence="2">ABC-type branched-subunit amino acid transport system substrate-binding protein</fullName>
    </submittedName>
</protein>
<gene>
    <name evidence="2" type="ORF">DFR68_102349</name>
</gene>
<dbReference type="RefSeq" id="WP_068031973.1">
    <property type="nucleotide sequence ID" value="NZ_QQAZ01000002.1"/>
</dbReference>
<sequence>MSDNTRDEIIPPLPPGRWRRIRIRLRRRKIAVALAVVVVIVVAGVVYRVAQPDNACGRSDSGVERIGAECVGITDGSYVFHEIYADVQRKIAEENAAVSGSGRTVTIALLDPMTVDETSANTPEMIRNELEGAYAAQIRINRTAAIGDQRPLVRMVLANWGSHGQQWEPVVERLEGMVDDPEPLVAVAGLRLSTIQTELAAKHLAEHNIPMVSSIATADQLNYGQIRGFIRSAPPNSEYVAALHDYLQSRDELDSAILVYDANSDINDDPGTTSGADLFTRSLRDDFGSRFADVIKFPAQSYVGISGPTAASPSLFTNIVQNICAVKPEVVLYAGRVVDFSNFLESMYARVCPGTPVTVFGASADFGALQLRSHEAKLREKNIRIAYATETDPAGWLRNAPATPPFFREFYDKFGELGFDPAHLDDGGAISTHDALLIAAKAARLSARAHVGQELPRHDDVLNQMLNLNSLDEVPGASGQLSFSFRGADSGNPSNKPIPVIEVPSAAVAQTAEVHLTK</sequence>
<dbReference type="SUPFAM" id="SSF53822">
    <property type="entry name" value="Periplasmic binding protein-like I"/>
    <property type="match status" value="1"/>
</dbReference>
<evidence type="ECO:0000313" key="3">
    <source>
        <dbReference type="Proteomes" id="UP000255355"/>
    </source>
</evidence>
<evidence type="ECO:0000256" key="1">
    <source>
        <dbReference type="SAM" id="Phobius"/>
    </source>
</evidence>
<dbReference type="AlphaFoldDB" id="A0A370HCV0"/>
<evidence type="ECO:0000313" key="2">
    <source>
        <dbReference type="EMBL" id="RDI54225.1"/>
    </source>
</evidence>
<dbReference type="PANTHER" id="PTHR30483">
    <property type="entry name" value="LEUCINE-SPECIFIC-BINDING PROTEIN"/>
    <property type="match status" value="1"/>
</dbReference>